<protein>
    <submittedName>
        <fullName evidence="1">Uncharacterized protein</fullName>
    </submittedName>
</protein>
<keyword evidence="2" id="KW-1185">Reference proteome</keyword>
<accession>A0A0B0MNT8</accession>
<dbReference type="AlphaFoldDB" id="A0A0B0MNT8"/>
<evidence type="ECO:0000313" key="2">
    <source>
        <dbReference type="Proteomes" id="UP000032142"/>
    </source>
</evidence>
<dbReference type="Proteomes" id="UP000032142">
    <property type="component" value="Unassembled WGS sequence"/>
</dbReference>
<sequence length="24" mass="2909">MPLYQNDFTKYTQNKLDDSVTMQQ</sequence>
<gene>
    <name evidence="1" type="ORF">F383_23935</name>
</gene>
<reference evidence="2" key="1">
    <citation type="submission" date="2014-09" db="EMBL/GenBank/DDBJ databases">
        <authorList>
            <person name="Mudge J."/>
            <person name="Ramaraj T."/>
            <person name="Lindquist I.E."/>
            <person name="Bharti A.K."/>
            <person name="Sundararajan A."/>
            <person name="Cameron C.T."/>
            <person name="Woodward J.E."/>
            <person name="May G.D."/>
            <person name="Brubaker C."/>
            <person name="Broadhvest J."/>
            <person name="Wilkins T.A."/>
        </authorList>
    </citation>
    <scope>NUCLEOTIDE SEQUENCE</scope>
    <source>
        <strain evidence="2">cv. AKA8401</strain>
    </source>
</reference>
<proteinExistence type="predicted"/>
<name>A0A0B0MNT8_GOSAR</name>
<comment type="caution">
    <text evidence="1">The sequence shown here is derived from an EMBL/GenBank/DDBJ whole genome shotgun (WGS) entry which is preliminary data.</text>
</comment>
<dbReference type="EMBL" id="JRRC01265150">
    <property type="protein sequence ID" value="KHG02420.1"/>
    <property type="molecule type" value="Genomic_DNA"/>
</dbReference>
<organism evidence="1 2">
    <name type="scientific">Gossypium arboreum</name>
    <name type="common">Tree cotton</name>
    <name type="synonym">Gossypium nanking</name>
    <dbReference type="NCBI Taxonomy" id="29729"/>
    <lineage>
        <taxon>Eukaryota</taxon>
        <taxon>Viridiplantae</taxon>
        <taxon>Streptophyta</taxon>
        <taxon>Embryophyta</taxon>
        <taxon>Tracheophyta</taxon>
        <taxon>Spermatophyta</taxon>
        <taxon>Magnoliopsida</taxon>
        <taxon>eudicotyledons</taxon>
        <taxon>Gunneridae</taxon>
        <taxon>Pentapetalae</taxon>
        <taxon>rosids</taxon>
        <taxon>malvids</taxon>
        <taxon>Malvales</taxon>
        <taxon>Malvaceae</taxon>
        <taxon>Malvoideae</taxon>
        <taxon>Gossypium</taxon>
    </lineage>
</organism>
<evidence type="ECO:0000313" key="1">
    <source>
        <dbReference type="EMBL" id="KHG02420.1"/>
    </source>
</evidence>